<comment type="caution">
    <text evidence="7">The sequence shown here is derived from an EMBL/GenBank/DDBJ whole genome shotgun (WGS) entry which is preliminary data.</text>
</comment>
<evidence type="ECO:0000259" key="6">
    <source>
        <dbReference type="Pfam" id="PF02782"/>
    </source>
</evidence>
<dbReference type="Pfam" id="PF00370">
    <property type="entry name" value="FGGY_N"/>
    <property type="match status" value="1"/>
</dbReference>
<feature type="domain" description="Carbohydrate kinase FGGY N-terminal" evidence="5">
    <location>
        <begin position="3"/>
        <end position="247"/>
    </location>
</feature>
<dbReference type="PIRSF" id="PIRSF000538">
    <property type="entry name" value="GlpK"/>
    <property type="match status" value="1"/>
</dbReference>
<dbReference type="AlphaFoldDB" id="A0A3L8G4H5"/>
<dbReference type="InterPro" id="IPR018483">
    <property type="entry name" value="Carb_kinase_FGGY_CS"/>
</dbReference>
<organism evidence="7 8">
    <name type="scientific">Streptococcus iniae</name>
    <name type="common">Streptococcus shiloi</name>
    <dbReference type="NCBI Taxonomy" id="1346"/>
    <lineage>
        <taxon>Bacteria</taxon>
        <taxon>Bacillati</taxon>
        <taxon>Bacillota</taxon>
        <taxon>Bacilli</taxon>
        <taxon>Lactobacillales</taxon>
        <taxon>Streptococcaceae</taxon>
        <taxon>Streptococcus</taxon>
    </lineage>
</organism>
<sequence>MTYFLSIDYGGTNTKAIIVDAYGKQMGVSSFETLRIEKQSGYREVDLLKTWQAISSSIKEVLSKTRIDAKDIAAVSCIGHGKGLYLLDKKGKEFVNGILSTDARASTLAKQFEASIDQIWPLTQQHVFAVQSPVLLRWLKDNQPSIYQEIGFVLSAKDYVRFKLTGKINQEYGDASGNHWINFQTGTYDSDLLSFFGIEEMKASLPELVDCRELVGGVTPQAAEATGLAVGTPVVAGLFDIDACAIGSGVLDDKTFSVISGTWNINTYPSKKAASQMSGQMNSYFLDKSFLVEASSPTSAGNLDIVLKLLMSEEMQNVKKEGKESIYDTLEVFLKETDAAYQNLLFFPFLYGSNASADAKACFFGLTSTSSKSEMLRAVYEGISFAHKQHIDQLIAGRGRVPDKIRLSGGASNSKAWMQLFADVLNIPIEIVEGTELGGLGGAIIALQATQGLSLEEAVAQMVRVKERFTPNLSEHKIYCAKYHVYQEVLVAMEPVWKGLRALENLKGEKGDG</sequence>
<evidence type="ECO:0000256" key="4">
    <source>
        <dbReference type="RuleBase" id="RU003733"/>
    </source>
</evidence>
<dbReference type="Pfam" id="PF02782">
    <property type="entry name" value="FGGY_C"/>
    <property type="match status" value="1"/>
</dbReference>
<dbReference type="PANTHER" id="PTHR43095:SF3">
    <property type="entry name" value="L-XYLULOSE_3-KETO-L-GULONATE KINASE"/>
    <property type="match status" value="1"/>
</dbReference>
<dbReference type="GO" id="GO:0005975">
    <property type="term" value="P:carbohydrate metabolic process"/>
    <property type="evidence" value="ECO:0007669"/>
    <property type="project" value="InterPro"/>
</dbReference>
<dbReference type="InterPro" id="IPR000577">
    <property type="entry name" value="Carb_kinase_FGGY"/>
</dbReference>
<dbReference type="PANTHER" id="PTHR43095">
    <property type="entry name" value="SUGAR KINASE"/>
    <property type="match status" value="1"/>
</dbReference>
<dbReference type="OrthoDB" id="9805576at2"/>
<dbReference type="SUPFAM" id="SSF53067">
    <property type="entry name" value="Actin-like ATPase domain"/>
    <property type="match status" value="2"/>
</dbReference>
<gene>
    <name evidence="7" type="ORF">DIY07_09780</name>
</gene>
<dbReference type="InterPro" id="IPR018484">
    <property type="entry name" value="FGGY_N"/>
</dbReference>
<dbReference type="InterPro" id="IPR050406">
    <property type="entry name" value="FGGY_Carb_Kinase"/>
</dbReference>
<dbReference type="PROSITE" id="PS00445">
    <property type="entry name" value="FGGY_KINASES_2"/>
    <property type="match status" value="1"/>
</dbReference>
<dbReference type="Gene3D" id="3.30.420.40">
    <property type="match status" value="2"/>
</dbReference>
<dbReference type="GO" id="GO:0016773">
    <property type="term" value="F:phosphotransferase activity, alcohol group as acceptor"/>
    <property type="evidence" value="ECO:0007669"/>
    <property type="project" value="InterPro"/>
</dbReference>
<proteinExistence type="inferred from homology"/>
<dbReference type="EMBL" id="QLQD01000083">
    <property type="protein sequence ID" value="RLU54747.1"/>
    <property type="molecule type" value="Genomic_DNA"/>
</dbReference>
<evidence type="ECO:0000259" key="5">
    <source>
        <dbReference type="Pfam" id="PF00370"/>
    </source>
</evidence>
<protein>
    <submittedName>
        <fullName evidence="7">Carbohydrate kinase</fullName>
    </submittedName>
</protein>
<dbReference type="InterPro" id="IPR018485">
    <property type="entry name" value="FGGY_C"/>
</dbReference>
<evidence type="ECO:0000313" key="8">
    <source>
        <dbReference type="Proteomes" id="UP000269148"/>
    </source>
</evidence>
<dbReference type="GO" id="GO:0016301">
    <property type="term" value="F:kinase activity"/>
    <property type="evidence" value="ECO:0007669"/>
    <property type="project" value="UniProtKB-KW"/>
</dbReference>
<dbReference type="Proteomes" id="UP000269148">
    <property type="component" value="Unassembled WGS sequence"/>
</dbReference>
<evidence type="ECO:0000313" key="7">
    <source>
        <dbReference type="EMBL" id="RLU54747.1"/>
    </source>
</evidence>
<dbReference type="CDD" id="cd07802">
    <property type="entry name" value="ASKHA_NBD_FGGY_EcLyxK-like"/>
    <property type="match status" value="1"/>
</dbReference>
<keyword evidence="2 4" id="KW-0808">Transferase</keyword>
<dbReference type="RefSeq" id="WP_121792136.1">
    <property type="nucleotide sequence ID" value="NZ_QLQC01000084.1"/>
</dbReference>
<evidence type="ECO:0000256" key="2">
    <source>
        <dbReference type="ARBA" id="ARBA00022679"/>
    </source>
</evidence>
<reference evidence="7 8" key="1">
    <citation type="submission" date="2018-06" db="EMBL/GenBank/DDBJ databases">
        <title>Mutators as drivers of adaptation in pathogenic bacteria and a risk factor for host jumps and vaccine escape.</title>
        <authorList>
            <person name="Barnes A.C."/>
            <person name="Silayeva O."/>
        </authorList>
    </citation>
    <scope>NUCLEOTIDE SEQUENCE [LARGE SCALE GENOMIC DNA]</scope>
    <source>
        <strain evidence="7 8">QMA0445</strain>
    </source>
</reference>
<name>A0A3L8G4H5_STRIN</name>
<dbReference type="InterPro" id="IPR043129">
    <property type="entry name" value="ATPase_NBD"/>
</dbReference>
<evidence type="ECO:0000256" key="3">
    <source>
        <dbReference type="ARBA" id="ARBA00022777"/>
    </source>
</evidence>
<keyword evidence="3 4" id="KW-0418">Kinase</keyword>
<feature type="domain" description="Carbohydrate kinase FGGY C-terminal" evidence="6">
    <location>
        <begin position="258"/>
        <end position="448"/>
    </location>
</feature>
<evidence type="ECO:0000256" key="1">
    <source>
        <dbReference type="ARBA" id="ARBA00009156"/>
    </source>
</evidence>
<accession>A0A3L8G4H5</accession>
<comment type="similarity">
    <text evidence="1 4">Belongs to the FGGY kinase family.</text>
</comment>